<reference evidence="3" key="1">
    <citation type="submission" date="2023-07" db="EMBL/GenBank/DDBJ databases">
        <title>Black Yeasts Isolated from many extreme environments.</title>
        <authorList>
            <person name="Coleine C."/>
            <person name="Stajich J.E."/>
            <person name="Selbmann L."/>
        </authorList>
    </citation>
    <scope>NUCLEOTIDE SEQUENCE</scope>
    <source>
        <strain evidence="3">CCFEE 5485</strain>
    </source>
</reference>
<keyword evidence="2" id="KW-0472">Membrane</keyword>
<keyword evidence="2" id="KW-0812">Transmembrane</keyword>
<evidence type="ECO:0000256" key="1">
    <source>
        <dbReference type="SAM" id="MobiDB-lite"/>
    </source>
</evidence>
<name>A0AAE0WRT2_9PEZI</name>
<feature type="compositionally biased region" description="Pro residues" evidence="1">
    <location>
        <begin position="30"/>
        <end position="39"/>
    </location>
</feature>
<feature type="transmembrane region" description="Helical" evidence="2">
    <location>
        <begin position="118"/>
        <end position="139"/>
    </location>
</feature>
<dbReference type="Proteomes" id="UP001274830">
    <property type="component" value="Unassembled WGS sequence"/>
</dbReference>
<gene>
    <name evidence="3" type="ORF">LTR78_003735</name>
</gene>
<evidence type="ECO:0000256" key="2">
    <source>
        <dbReference type="SAM" id="Phobius"/>
    </source>
</evidence>
<organism evidence="3 4">
    <name type="scientific">Recurvomyces mirabilis</name>
    <dbReference type="NCBI Taxonomy" id="574656"/>
    <lineage>
        <taxon>Eukaryota</taxon>
        <taxon>Fungi</taxon>
        <taxon>Dikarya</taxon>
        <taxon>Ascomycota</taxon>
        <taxon>Pezizomycotina</taxon>
        <taxon>Dothideomycetes</taxon>
        <taxon>Dothideomycetidae</taxon>
        <taxon>Mycosphaerellales</taxon>
        <taxon>Teratosphaeriaceae</taxon>
        <taxon>Recurvomyces</taxon>
    </lineage>
</organism>
<protein>
    <submittedName>
        <fullName evidence="3">Uncharacterized protein</fullName>
    </submittedName>
</protein>
<keyword evidence="2" id="KW-1133">Transmembrane helix</keyword>
<feature type="compositionally biased region" description="Low complexity" evidence="1">
    <location>
        <begin position="69"/>
        <end position="88"/>
    </location>
</feature>
<proteinExistence type="predicted"/>
<feature type="region of interest" description="Disordered" evidence="1">
    <location>
        <begin position="29"/>
        <end position="88"/>
    </location>
</feature>
<comment type="caution">
    <text evidence="3">The sequence shown here is derived from an EMBL/GenBank/DDBJ whole genome shotgun (WGS) entry which is preliminary data.</text>
</comment>
<dbReference type="EMBL" id="JAUTXT010000010">
    <property type="protein sequence ID" value="KAK3676459.1"/>
    <property type="molecule type" value="Genomic_DNA"/>
</dbReference>
<evidence type="ECO:0000313" key="3">
    <source>
        <dbReference type="EMBL" id="KAK3676459.1"/>
    </source>
</evidence>
<sequence length="239" mass="25791">MQDAVEDLENLEPPAYAFVDYKITNASSSAPPPLPPARPAYPSKAFCPNSATTRNPGGHLSASALEDGTSSPPSSTNPPSYLNPNPTNPALTAFLITRTRTHRPHPRPPPHQPRSSQLGQYLVAVIIFVLLFGAMIGLFARRHESRSFVCGNDGDAGPGCWVRMMGARKGGFVHSSGEGEAGRSPWVCRFGKAGWTCETPKSVAKEMGVYVRKCRRGDDKDECFWPSAGGMPEPEIRGL</sequence>
<accession>A0AAE0WRT2</accession>
<evidence type="ECO:0000313" key="4">
    <source>
        <dbReference type="Proteomes" id="UP001274830"/>
    </source>
</evidence>
<dbReference type="AlphaFoldDB" id="A0AAE0WRT2"/>
<keyword evidence="4" id="KW-1185">Reference proteome</keyword>